<sequence length="91" mass="10425">MSILIPMSLLPSIPREIVEELEAHGIDQCLWCGPNGFSFVVWKVNKYVEDGLMYVARNFVATSPASYSKSKIRDLWCRIVDFKVTFILLEV</sequence>
<dbReference type="InParanoid" id="A0A3Q7IGS1"/>
<dbReference type="Gramene" id="Solyc10g049920.2.1">
    <property type="protein sequence ID" value="Solyc10g049920.2.1"/>
    <property type="gene ID" value="Solyc10g049920.2"/>
</dbReference>
<organism evidence="1">
    <name type="scientific">Solanum lycopersicum</name>
    <name type="common">Tomato</name>
    <name type="synonym">Lycopersicon esculentum</name>
    <dbReference type="NCBI Taxonomy" id="4081"/>
    <lineage>
        <taxon>Eukaryota</taxon>
        <taxon>Viridiplantae</taxon>
        <taxon>Streptophyta</taxon>
        <taxon>Embryophyta</taxon>
        <taxon>Tracheophyta</taxon>
        <taxon>Spermatophyta</taxon>
        <taxon>Magnoliopsida</taxon>
        <taxon>eudicotyledons</taxon>
        <taxon>Gunneridae</taxon>
        <taxon>Pentapetalae</taxon>
        <taxon>asterids</taxon>
        <taxon>lamiids</taxon>
        <taxon>Solanales</taxon>
        <taxon>Solanaceae</taxon>
        <taxon>Solanoideae</taxon>
        <taxon>Solaneae</taxon>
        <taxon>Solanum</taxon>
        <taxon>Solanum subgen. Lycopersicon</taxon>
    </lineage>
</organism>
<evidence type="ECO:0000313" key="2">
    <source>
        <dbReference type="Proteomes" id="UP000004994"/>
    </source>
</evidence>
<reference evidence="1" key="1">
    <citation type="journal article" date="2012" name="Nature">
        <title>The tomato genome sequence provides insights into fleshy fruit evolution.</title>
        <authorList>
            <consortium name="Tomato Genome Consortium"/>
        </authorList>
    </citation>
    <scope>NUCLEOTIDE SEQUENCE [LARGE SCALE GENOMIC DNA]</scope>
    <source>
        <strain evidence="1">cv. Heinz 1706</strain>
    </source>
</reference>
<reference evidence="1" key="2">
    <citation type="submission" date="2019-01" db="UniProtKB">
        <authorList>
            <consortium name="EnsemblPlants"/>
        </authorList>
    </citation>
    <scope>IDENTIFICATION</scope>
    <source>
        <strain evidence="1">cv. Heinz 1706</strain>
    </source>
</reference>
<protein>
    <submittedName>
        <fullName evidence="1">Uncharacterized protein</fullName>
    </submittedName>
</protein>
<dbReference type="Proteomes" id="UP000004994">
    <property type="component" value="Chromosome 10"/>
</dbReference>
<evidence type="ECO:0000313" key="1">
    <source>
        <dbReference type="EnsemblPlants" id="Solyc10g049920.2.1"/>
    </source>
</evidence>
<accession>A0A3Q7IGS1</accession>
<proteinExistence type="predicted"/>
<dbReference type="PaxDb" id="4081-Solyc10g049920.1.1"/>
<keyword evidence="2" id="KW-1185">Reference proteome</keyword>
<dbReference type="EnsemblPlants" id="Solyc10g049920.2.1">
    <property type="protein sequence ID" value="Solyc10g049920.2.1"/>
    <property type="gene ID" value="Solyc10g049920.2"/>
</dbReference>
<name>A0A3Q7IGS1_SOLLC</name>
<dbReference type="AlphaFoldDB" id="A0A3Q7IGS1"/>